<organism evidence="1 2">
    <name type="scientific">Vaccinium darrowii</name>
    <dbReference type="NCBI Taxonomy" id="229202"/>
    <lineage>
        <taxon>Eukaryota</taxon>
        <taxon>Viridiplantae</taxon>
        <taxon>Streptophyta</taxon>
        <taxon>Embryophyta</taxon>
        <taxon>Tracheophyta</taxon>
        <taxon>Spermatophyta</taxon>
        <taxon>Magnoliopsida</taxon>
        <taxon>eudicotyledons</taxon>
        <taxon>Gunneridae</taxon>
        <taxon>Pentapetalae</taxon>
        <taxon>asterids</taxon>
        <taxon>Ericales</taxon>
        <taxon>Ericaceae</taxon>
        <taxon>Vaccinioideae</taxon>
        <taxon>Vaccinieae</taxon>
        <taxon>Vaccinium</taxon>
    </lineage>
</organism>
<keyword evidence="2" id="KW-1185">Reference proteome</keyword>
<comment type="caution">
    <text evidence="1">The sequence shown here is derived from an EMBL/GenBank/DDBJ whole genome shotgun (WGS) entry which is preliminary data.</text>
</comment>
<evidence type="ECO:0000313" key="2">
    <source>
        <dbReference type="Proteomes" id="UP000828048"/>
    </source>
</evidence>
<dbReference type="EMBL" id="CM037152">
    <property type="protein sequence ID" value="KAH7836186.1"/>
    <property type="molecule type" value="Genomic_DNA"/>
</dbReference>
<sequence>MPPSSTHLSLILFFFFFFNSISPSHSTPFSPSPNITFFGDAHFTKTSISLTPQHTCLPPPSSSLAGFGRAFFFNPVRFLDSKTNSTASFSTQFSFTITNPYAPFCPFGDGFTFVIASKPDSFSYGSMGLPNGQDFSYVAVEFDTMLDPNFGDVNDNHIGIDVDSVVSVASVDGFSKGIDLKSEREMTAWIEYRDKEETIKVWVGYSQIKPPSPLLIAQINLSKHFKEFMHVGFSASNGRGSAVHLVGGWKFKTYGLLPLVMPMETVAGEGDCFMCSSPGELGGQNSNSNYHHIDKRVGELALGLGGLAAFIISLSAIVVIVIWCMTRKKRLYSRGSNEGQIQRFQGNKLPRRLPLAAIKSATKGFNHNRIIGEGGSATVYEGRLPSCGPVAVKRFSQVSQMAPEYVYLGVPSVKTDVYSFGVVVLEVASGKKPVNEEGTLLADYMWELWGKGKLMEAADLKLRGKFNKLGMERMLMVGLCCVHPDYEKRPMVREAARMIRGEAPLPVLPARKPAVSIRSVFPGGSGEFTNSVGDESLNCDDTPWLTPKTHF</sequence>
<accession>A0ACB7X692</accession>
<evidence type="ECO:0000313" key="1">
    <source>
        <dbReference type="EMBL" id="KAH7836186.1"/>
    </source>
</evidence>
<gene>
    <name evidence="1" type="ORF">Vadar_033544</name>
</gene>
<protein>
    <submittedName>
        <fullName evidence="1">Uncharacterized protein</fullName>
    </submittedName>
</protein>
<dbReference type="Proteomes" id="UP000828048">
    <property type="component" value="Chromosome 2"/>
</dbReference>
<name>A0ACB7X692_9ERIC</name>
<reference evidence="1 2" key="1">
    <citation type="journal article" date="2021" name="Hortic Res">
        <title>High-quality reference genome and annotation aids understanding of berry development for evergreen blueberry (Vaccinium darrowii).</title>
        <authorList>
            <person name="Yu J."/>
            <person name="Hulse-Kemp A.M."/>
            <person name="Babiker E."/>
            <person name="Staton M."/>
        </authorList>
    </citation>
    <scope>NUCLEOTIDE SEQUENCE [LARGE SCALE GENOMIC DNA]</scope>
    <source>
        <strain evidence="2">cv. NJ 8807/NJ 8810</strain>
        <tissue evidence="1">Young leaf</tissue>
    </source>
</reference>
<proteinExistence type="predicted"/>